<evidence type="ECO:0000313" key="2">
    <source>
        <dbReference type="EMBL" id="KAF7333604.1"/>
    </source>
</evidence>
<dbReference type="Pfam" id="PF13424">
    <property type="entry name" value="TPR_12"/>
    <property type="match status" value="3"/>
</dbReference>
<dbReference type="InterPro" id="IPR053137">
    <property type="entry name" value="NLR-like"/>
</dbReference>
<organism evidence="2 3">
    <name type="scientific">Mycena sanguinolenta</name>
    <dbReference type="NCBI Taxonomy" id="230812"/>
    <lineage>
        <taxon>Eukaryota</taxon>
        <taxon>Fungi</taxon>
        <taxon>Dikarya</taxon>
        <taxon>Basidiomycota</taxon>
        <taxon>Agaricomycotina</taxon>
        <taxon>Agaricomycetes</taxon>
        <taxon>Agaricomycetidae</taxon>
        <taxon>Agaricales</taxon>
        <taxon>Marasmiineae</taxon>
        <taxon>Mycenaceae</taxon>
        <taxon>Mycena</taxon>
    </lineage>
</organism>
<feature type="compositionally biased region" description="Polar residues" evidence="1">
    <location>
        <begin position="1"/>
        <end position="15"/>
    </location>
</feature>
<accession>A0A8H6X3Z7</accession>
<dbReference type="Proteomes" id="UP000623467">
    <property type="component" value="Unassembled WGS sequence"/>
</dbReference>
<comment type="caution">
    <text evidence="2">The sequence shown here is derived from an EMBL/GenBank/DDBJ whole genome shotgun (WGS) entry which is preliminary data.</text>
</comment>
<protein>
    <submittedName>
        <fullName evidence="2">FabD/lysophospholipase-like protein</fullName>
    </submittedName>
</protein>
<dbReference type="AlphaFoldDB" id="A0A8H6X3Z7"/>
<dbReference type="InterPro" id="IPR019734">
    <property type="entry name" value="TPR_rpt"/>
</dbReference>
<feature type="region of interest" description="Disordered" evidence="1">
    <location>
        <begin position="1"/>
        <end position="78"/>
    </location>
</feature>
<dbReference type="PRINTS" id="PR00381">
    <property type="entry name" value="KINESINLIGHT"/>
</dbReference>
<dbReference type="PANTHER" id="PTHR46082">
    <property type="entry name" value="ATP/GTP-BINDING PROTEIN-RELATED"/>
    <property type="match status" value="1"/>
</dbReference>
<dbReference type="InterPro" id="IPR027417">
    <property type="entry name" value="P-loop_NTPase"/>
</dbReference>
<dbReference type="OrthoDB" id="20872at2759"/>
<dbReference type="EMBL" id="JACAZH010000053">
    <property type="protein sequence ID" value="KAF7333604.1"/>
    <property type="molecule type" value="Genomic_DNA"/>
</dbReference>
<feature type="compositionally biased region" description="Gly residues" evidence="1">
    <location>
        <begin position="55"/>
        <end position="75"/>
    </location>
</feature>
<proteinExistence type="predicted"/>
<dbReference type="Pfam" id="PF13181">
    <property type="entry name" value="TPR_8"/>
    <property type="match status" value="1"/>
</dbReference>
<reference evidence="2" key="1">
    <citation type="submission" date="2020-05" db="EMBL/GenBank/DDBJ databases">
        <title>Mycena genomes resolve the evolution of fungal bioluminescence.</title>
        <authorList>
            <person name="Tsai I.J."/>
        </authorList>
    </citation>
    <scope>NUCLEOTIDE SEQUENCE</scope>
    <source>
        <strain evidence="2">160909Yilan</strain>
    </source>
</reference>
<dbReference type="SMART" id="SM00028">
    <property type="entry name" value="TPR"/>
    <property type="match status" value="4"/>
</dbReference>
<evidence type="ECO:0000313" key="3">
    <source>
        <dbReference type="Proteomes" id="UP000623467"/>
    </source>
</evidence>
<dbReference type="Gene3D" id="3.40.50.300">
    <property type="entry name" value="P-loop containing nucleotide triphosphate hydrolases"/>
    <property type="match status" value="1"/>
</dbReference>
<keyword evidence="3" id="KW-1185">Reference proteome</keyword>
<dbReference type="PANTHER" id="PTHR46082:SF6">
    <property type="entry name" value="AAA+ ATPASE DOMAIN-CONTAINING PROTEIN-RELATED"/>
    <property type="match status" value="1"/>
</dbReference>
<sequence length="793" mass="89159">MSSIDSPDASASQPSQKRRWNPFKSKSSKSDPKPASVRSGGDNSSHEAVHIHMSGGQGGSGGSGGLRGGGGGTGEGATLQNHIKTDQLNMIINTGSAVNTVHTSPAVVQASQAINHCPPPSQIFQGRQTILDSMHRFFAQETGKQKRYVLYGLGGAGKTQIALKFIEDWIEFTDQLFVDASSTNTIENGLTNIAVTNQAGKSSQDGLMWLARKHEEWLLFLDNADDPEINLNKFFPKCNHGNIIITTRNYGARIHGAHSEVSNMEESDAVTLLLKSAQCKISPTSELLAAEIVKAICYFPLAIVQAGGFIAESGALDTYLELFLKNQTELLKRKSTQTHDDYAWAVFTTWEMSFKRLSKQAAIFLQLCSFLHQDDISEDIFARAANSIIKPRNYTQTQSSSSKKMKVEEFLSYFLGPTGEWKSLQFSELTNEIKAYSLINYNTERHSFSIHPLVHSWTRTTLADVESCCSCMDRILGMSIQKIPEHDVLASLRLVSHVDSLMQAMITNFPIPYARIYYHAGQYSKAEQLQADEIERCRKCSGDDHQDTLEVMCRLARTYNKMRQFEKAKKLFTVVLEKQKKLLGDDHSNTLDTMHNLALIYDNLGQFEEAEKQYVVVLEKSKKLLGDDHLDTLQTMHNLAITYHKLGKFEKAGKLYVLVLEKQKKLLGENHLDTLHTMHSLAITCDSLGQFKDALKLKVMVLEKRRKLLGDDHRDTLYAMNNLAIAYSNLGQFEEAQKLYIVVLQKRRQLLGDDHQDTLHTMKYLSDTYDKLGQNEEAEELRAKLLEITQREL</sequence>
<dbReference type="SUPFAM" id="SSF48452">
    <property type="entry name" value="TPR-like"/>
    <property type="match status" value="2"/>
</dbReference>
<dbReference type="Gene3D" id="1.25.40.10">
    <property type="entry name" value="Tetratricopeptide repeat domain"/>
    <property type="match status" value="2"/>
</dbReference>
<dbReference type="InterPro" id="IPR011990">
    <property type="entry name" value="TPR-like_helical_dom_sf"/>
</dbReference>
<dbReference type="SUPFAM" id="SSF52540">
    <property type="entry name" value="P-loop containing nucleoside triphosphate hydrolases"/>
    <property type="match status" value="1"/>
</dbReference>
<evidence type="ECO:0000256" key="1">
    <source>
        <dbReference type="SAM" id="MobiDB-lite"/>
    </source>
</evidence>
<gene>
    <name evidence="2" type="ORF">MSAN_02412600</name>
</gene>
<name>A0A8H6X3Z7_9AGAR</name>